<dbReference type="EMBL" id="JAGPXB010000008">
    <property type="protein sequence ID" value="MBQ0909011.1"/>
    <property type="molecule type" value="Genomic_DNA"/>
</dbReference>
<accession>A0ABS5D4Q3</accession>
<keyword evidence="2" id="KW-0808">Transferase</keyword>
<dbReference type="GO" id="GO:0008168">
    <property type="term" value="F:methyltransferase activity"/>
    <property type="evidence" value="ECO:0007669"/>
    <property type="project" value="UniProtKB-KW"/>
</dbReference>
<dbReference type="CDD" id="cd02440">
    <property type="entry name" value="AdoMet_MTases"/>
    <property type="match status" value="1"/>
</dbReference>
<dbReference type="PANTHER" id="PTHR43317">
    <property type="entry name" value="THERMOSPERMINE SYNTHASE ACAULIS5"/>
    <property type="match status" value="1"/>
</dbReference>
<keyword evidence="2" id="KW-0489">Methyltransferase</keyword>
<evidence type="ECO:0000256" key="1">
    <source>
        <dbReference type="ARBA" id="ARBA00023115"/>
    </source>
</evidence>
<proteinExistence type="predicted"/>
<reference evidence="2 3" key="1">
    <citation type="submission" date="2021-04" db="EMBL/GenBank/DDBJ databases">
        <title>Description of novel Flavobacterium sp. F-328.</title>
        <authorList>
            <person name="Saticioglu I.B."/>
        </authorList>
    </citation>
    <scope>NUCLEOTIDE SEQUENCE [LARGE SCALE GENOMIC DNA]</scope>
    <source>
        <strain evidence="2 3">F-328</strain>
    </source>
</reference>
<dbReference type="InterPro" id="IPR029063">
    <property type="entry name" value="SAM-dependent_MTases_sf"/>
</dbReference>
<organism evidence="2 3">
    <name type="scientific">Flavobacterium erciyesense</name>
    <dbReference type="NCBI Taxonomy" id="2825842"/>
    <lineage>
        <taxon>Bacteria</taxon>
        <taxon>Pseudomonadati</taxon>
        <taxon>Bacteroidota</taxon>
        <taxon>Flavobacteriia</taxon>
        <taxon>Flavobacteriales</taxon>
        <taxon>Flavobacteriaceae</taxon>
        <taxon>Flavobacterium</taxon>
    </lineage>
</organism>
<keyword evidence="3" id="KW-1185">Reference proteome</keyword>
<dbReference type="Gene3D" id="3.40.50.150">
    <property type="entry name" value="Vaccinia Virus protein VP39"/>
    <property type="match status" value="1"/>
</dbReference>
<dbReference type="PANTHER" id="PTHR43317:SF1">
    <property type="entry name" value="THERMOSPERMINE SYNTHASE ACAULIS5"/>
    <property type="match status" value="1"/>
</dbReference>
<comment type="caution">
    <text evidence="2">The sequence shown here is derived from an EMBL/GenBank/DDBJ whole genome shotgun (WGS) entry which is preliminary data.</text>
</comment>
<dbReference type="GO" id="GO:0032259">
    <property type="term" value="P:methylation"/>
    <property type="evidence" value="ECO:0007669"/>
    <property type="project" value="UniProtKB-KW"/>
</dbReference>
<dbReference type="SUPFAM" id="SSF53335">
    <property type="entry name" value="S-adenosyl-L-methionine-dependent methyltransferases"/>
    <property type="match status" value="1"/>
</dbReference>
<evidence type="ECO:0000313" key="3">
    <source>
        <dbReference type="Proteomes" id="UP000679008"/>
    </source>
</evidence>
<dbReference type="RefSeq" id="WP_210790191.1">
    <property type="nucleotide sequence ID" value="NZ_JAGPXB010000008.1"/>
</dbReference>
<protein>
    <submittedName>
        <fullName evidence="2">Methyltransferase domain-containing protein</fullName>
    </submittedName>
</protein>
<evidence type="ECO:0000313" key="2">
    <source>
        <dbReference type="EMBL" id="MBQ0909011.1"/>
    </source>
</evidence>
<sequence length="222" mass="25306">MIKKILSYLTPITIFQTKSDLSKSIEVTWNNGELVLDSKNANYSYGSLQRILRHGLKEIGFNRIQPMQDILVLGVAGGSVIKTLVDEIGFKGKITGVELDAEMARIANAYFQLDQIKNVSLIVDDAFEFVLKTKQKYDLIIIDVFQDTHMPNFLFESFFSNRICYLLRNNGFALFNTMILNEIQNQRNKDFIAGFNAASCKIRSLPRLETHNELIIISKLES</sequence>
<dbReference type="Pfam" id="PF01564">
    <property type="entry name" value="Spermine_synth"/>
    <property type="match status" value="1"/>
</dbReference>
<gene>
    <name evidence="2" type="ORF">KBJ98_09890</name>
</gene>
<name>A0ABS5D4Q3_9FLAO</name>
<keyword evidence="1" id="KW-0620">Polyamine biosynthesis</keyword>
<dbReference type="Proteomes" id="UP000679008">
    <property type="component" value="Unassembled WGS sequence"/>
</dbReference>